<name>A0ABZ2AIR9_9BACT</name>
<dbReference type="EMBL" id="CP143578">
    <property type="protein sequence ID" value="WVN21395.1"/>
    <property type="molecule type" value="Genomic_DNA"/>
</dbReference>
<dbReference type="RefSeq" id="WP_330463433.1">
    <property type="nucleotide sequence ID" value="NZ_CP143578.1"/>
</dbReference>
<dbReference type="Proteomes" id="UP001431935">
    <property type="component" value="Chromosome"/>
</dbReference>
<evidence type="ECO:0000313" key="1">
    <source>
        <dbReference type="EMBL" id="WVN21395.1"/>
    </source>
</evidence>
<accession>A0ABZ2AIR9</accession>
<gene>
    <name evidence="1" type="ORF">V2E26_00055</name>
</gene>
<keyword evidence="2" id="KW-1185">Reference proteome</keyword>
<reference evidence="1" key="1">
    <citation type="submission" date="2024-01" db="EMBL/GenBank/DDBJ databases">
        <title>Complete genome sequence of Mycoplasma gateae strain 3700.</title>
        <authorList>
            <person name="Spergser J."/>
        </authorList>
    </citation>
    <scope>NUCLEOTIDE SEQUENCE [LARGE SCALE GENOMIC DNA]</scope>
    <source>
        <strain evidence="1">3700</strain>
    </source>
</reference>
<organism evidence="1 2">
    <name type="scientific">Metamycoplasma gateae</name>
    <dbReference type="NCBI Taxonomy" id="35769"/>
    <lineage>
        <taxon>Bacteria</taxon>
        <taxon>Bacillati</taxon>
        <taxon>Mycoplasmatota</taxon>
        <taxon>Mycoplasmoidales</taxon>
        <taxon>Metamycoplasmataceae</taxon>
        <taxon>Metamycoplasma</taxon>
    </lineage>
</organism>
<protein>
    <submittedName>
        <fullName evidence="1">Uncharacterized protein</fullName>
    </submittedName>
</protein>
<proteinExistence type="predicted"/>
<evidence type="ECO:0000313" key="2">
    <source>
        <dbReference type="Proteomes" id="UP001431935"/>
    </source>
</evidence>
<sequence length="83" mass="9864">MPYIEHNVNITQSVGYMSFNSKKEAEDVLKIIKKDEFKLIIHLSRFGNFNNIKVLKHLNFFNKIEFTEEEKAEINELVSLIKY</sequence>